<proteinExistence type="predicted"/>
<dbReference type="AlphaFoldDB" id="A0A8T0G518"/>
<protein>
    <submittedName>
        <fullName evidence="2">Uncharacterized protein</fullName>
    </submittedName>
</protein>
<accession>A0A8T0G518</accession>
<dbReference type="Proteomes" id="UP000822688">
    <property type="component" value="Chromosome 12"/>
</dbReference>
<organism evidence="2 3">
    <name type="scientific">Ceratodon purpureus</name>
    <name type="common">Fire moss</name>
    <name type="synonym">Dicranum purpureum</name>
    <dbReference type="NCBI Taxonomy" id="3225"/>
    <lineage>
        <taxon>Eukaryota</taxon>
        <taxon>Viridiplantae</taxon>
        <taxon>Streptophyta</taxon>
        <taxon>Embryophyta</taxon>
        <taxon>Bryophyta</taxon>
        <taxon>Bryophytina</taxon>
        <taxon>Bryopsida</taxon>
        <taxon>Dicranidae</taxon>
        <taxon>Pseudoditrichales</taxon>
        <taxon>Ditrichaceae</taxon>
        <taxon>Ceratodon</taxon>
    </lineage>
</organism>
<evidence type="ECO:0000256" key="1">
    <source>
        <dbReference type="SAM" id="MobiDB-lite"/>
    </source>
</evidence>
<dbReference type="EMBL" id="CM026433">
    <property type="protein sequence ID" value="KAG0553564.1"/>
    <property type="molecule type" value="Genomic_DNA"/>
</dbReference>
<sequence>MCSPHETRRSSSWRRRYVRPTPLCTRLEEVATSWEHAIWSSQAVMPIPCQKTGRGRGHVEGHVLQRRGNPTL</sequence>
<gene>
    <name evidence="2" type="ORF">KC19_12G021100</name>
</gene>
<keyword evidence="3" id="KW-1185">Reference proteome</keyword>
<reference evidence="2" key="1">
    <citation type="submission" date="2020-06" db="EMBL/GenBank/DDBJ databases">
        <title>WGS assembly of Ceratodon purpureus strain R40.</title>
        <authorList>
            <person name="Carey S.B."/>
            <person name="Jenkins J."/>
            <person name="Shu S."/>
            <person name="Lovell J.T."/>
            <person name="Sreedasyam A."/>
            <person name="Maumus F."/>
            <person name="Tiley G.P."/>
            <person name="Fernandez-Pozo N."/>
            <person name="Barry K."/>
            <person name="Chen C."/>
            <person name="Wang M."/>
            <person name="Lipzen A."/>
            <person name="Daum C."/>
            <person name="Saski C.A."/>
            <person name="Payton A.C."/>
            <person name="Mcbreen J.C."/>
            <person name="Conrad R.E."/>
            <person name="Kollar L.M."/>
            <person name="Olsson S."/>
            <person name="Huttunen S."/>
            <person name="Landis J.B."/>
            <person name="Wickett N.J."/>
            <person name="Johnson M.G."/>
            <person name="Rensing S.A."/>
            <person name="Grimwood J."/>
            <person name="Schmutz J."/>
            <person name="Mcdaniel S.F."/>
        </authorList>
    </citation>
    <scope>NUCLEOTIDE SEQUENCE</scope>
    <source>
        <strain evidence="2">R40</strain>
    </source>
</reference>
<feature type="region of interest" description="Disordered" evidence="1">
    <location>
        <begin position="52"/>
        <end position="72"/>
    </location>
</feature>
<evidence type="ECO:0000313" key="3">
    <source>
        <dbReference type="Proteomes" id="UP000822688"/>
    </source>
</evidence>
<comment type="caution">
    <text evidence="2">The sequence shown here is derived from an EMBL/GenBank/DDBJ whole genome shotgun (WGS) entry which is preliminary data.</text>
</comment>
<evidence type="ECO:0000313" key="2">
    <source>
        <dbReference type="EMBL" id="KAG0553564.1"/>
    </source>
</evidence>
<name>A0A8T0G518_CERPU</name>